<feature type="non-terminal residue" evidence="1">
    <location>
        <position position="44"/>
    </location>
</feature>
<evidence type="ECO:0000313" key="2">
    <source>
        <dbReference type="Proteomes" id="UP000236291"/>
    </source>
</evidence>
<gene>
    <name evidence="1" type="ORF">L195_g045127</name>
</gene>
<organism evidence="1 2">
    <name type="scientific">Trifolium pratense</name>
    <name type="common">Red clover</name>
    <dbReference type="NCBI Taxonomy" id="57577"/>
    <lineage>
        <taxon>Eukaryota</taxon>
        <taxon>Viridiplantae</taxon>
        <taxon>Streptophyta</taxon>
        <taxon>Embryophyta</taxon>
        <taxon>Tracheophyta</taxon>
        <taxon>Spermatophyta</taxon>
        <taxon>Magnoliopsida</taxon>
        <taxon>eudicotyledons</taxon>
        <taxon>Gunneridae</taxon>
        <taxon>Pentapetalae</taxon>
        <taxon>rosids</taxon>
        <taxon>fabids</taxon>
        <taxon>Fabales</taxon>
        <taxon>Fabaceae</taxon>
        <taxon>Papilionoideae</taxon>
        <taxon>50 kb inversion clade</taxon>
        <taxon>NPAAA clade</taxon>
        <taxon>Hologalegina</taxon>
        <taxon>IRL clade</taxon>
        <taxon>Trifolieae</taxon>
        <taxon>Trifolium</taxon>
    </lineage>
</organism>
<evidence type="ECO:0000313" key="1">
    <source>
        <dbReference type="EMBL" id="PNX89011.1"/>
    </source>
</evidence>
<dbReference type="Proteomes" id="UP000236291">
    <property type="component" value="Unassembled WGS sequence"/>
</dbReference>
<proteinExistence type="predicted"/>
<comment type="caution">
    <text evidence="1">The sequence shown here is derived from an EMBL/GenBank/DDBJ whole genome shotgun (WGS) entry which is preliminary data.</text>
</comment>
<name>A0A2K3MDZ3_TRIPR</name>
<protein>
    <submittedName>
        <fullName evidence="1">Uncharacterized protein</fullName>
    </submittedName>
</protein>
<reference evidence="1 2" key="2">
    <citation type="journal article" date="2017" name="Front. Plant Sci.">
        <title>Gene Classification and Mining of Molecular Markers Useful in Red Clover (Trifolium pratense) Breeding.</title>
        <authorList>
            <person name="Istvanek J."/>
            <person name="Dluhosova J."/>
            <person name="Dluhos P."/>
            <person name="Patkova L."/>
            <person name="Nedelnik J."/>
            <person name="Repkova J."/>
        </authorList>
    </citation>
    <scope>NUCLEOTIDE SEQUENCE [LARGE SCALE GENOMIC DNA]</scope>
    <source>
        <strain evidence="2">cv. Tatra</strain>
        <tissue evidence="1">Young leaves</tissue>
    </source>
</reference>
<sequence length="44" mass="5223">MDSQIIVKAIKDKAEIRKNWGWVVLRCIKFLDNNPNADIRWAPR</sequence>
<dbReference type="AlphaFoldDB" id="A0A2K3MDZ3"/>
<reference evidence="1 2" key="1">
    <citation type="journal article" date="2014" name="Am. J. Bot.">
        <title>Genome assembly and annotation for red clover (Trifolium pratense; Fabaceae).</title>
        <authorList>
            <person name="Istvanek J."/>
            <person name="Jaros M."/>
            <person name="Krenek A."/>
            <person name="Repkova J."/>
        </authorList>
    </citation>
    <scope>NUCLEOTIDE SEQUENCE [LARGE SCALE GENOMIC DNA]</scope>
    <source>
        <strain evidence="2">cv. Tatra</strain>
        <tissue evidence="1">Young leaves</tissue>
    </source>
</reference>
<accession>A0A2K3MDZ3</accession>
<dbReference type="EMBL" id="ASHM01058389">
    <property type="protein sequence ID" value="PNX89011.1"/>
    <property type="molecule type" value="Genomic_DNA"/>
</dbReference>